<evidence type="ECO:0000259" key="2">
    <source>
        <dbReference type="Pfam" id="PF13439"/>
    </source>
</evidence>
<evidence type="ECO:0000259" key="1">
    <source>
        <dbReference type="Pfam" id="PF00534"/>
    </source>
</evidence>
<dbReference type="Pfam" id="PF13439">
    <property type="entry name" value="Glyco_transf_4"/>
    <property type="match status" value="1"/>
</dbReference>
<dbReference type="InterPro" id="IPR028098">
    <property type="entry name" value="Glyco_trans_4-like_N"/>
</dbReference>
<accession>C0C2C4</accession>
<dbReference type="InterPro" id="IPR050194">
    <property type="entry name" value="Glycosyltransferase_grp1"/>
</dbReference>
<keyword evidence="3" id="KW-0328">Glycosyltransferase</keyword>
<keyword evidence="3" id="KW-0808">Transferase</keyword>
<dbReference type="EC" id="2.4.-.-" evidence="3"/>
<dbReference type="AlphaFoldDB" id="C0C2C4"/>
<evidence type="ECO:0000313" key="3">
    <source>
        <dbReference type="EMBL" id="EEG73548.1"/>
    </source>
</evidence>
<sequence length="416" mass="48494">MNIWIVNQYAIPPSLGGLVRHYYFSKYMQQDGHKVRIFTSSKIHNSDINLINDNTLYKEKMVDGIEYTFVHSRDYKGNGIDRVLNMLELPFKMWKAMKAFKKEGPDVIYTSSPSLFIAFFSLLFGRRNKIPVVVEIRDLWPESIVEYNGMSRRNPIILMIYQLEKWIYKNATQLIFTFEGGSDYIKDKKWDRYIDLDKVNYVNNGVDLKEFAENIGKAQIDDPDLIDKSKFKVVYVGSIRRANSVKNLVDVARTLQTQNKDDILFLIYGDGVDKNELESECKRDNLVNIKFKGKVEKKYIPYILSNSNLNILNYKQSATWKYGGSQNKQFEYLASGIPVCSNVEMGYSIMRRYQCGIEENMETVQQYAEAILAYKDMDKEEYEQQCKNARKAAEEFDYPKLSLKIEKILEHAVGNI</sequence>
<dbReference type="Pfam" id="PF00534">
    <property type="entry name" value="Glycos_transf_1"/>
    <property type="match status" value="1"/>
</dbReference>
<organism evidence="3 4">
    <name type="scientific">[Clostridium] hylemonae DSM 15053</name>
    <dbReference type="NCBI Taxonomy" id="553973"/>
    <lineage>
        <taxon>Bacteria</taxon>
        <taxon>Bacillati</taxon>
        <taxon>Bacillota</taxon>
        <taxon>Clostridia</taxon>
        <taxon>Lachnospirales</taxon>
        <taxon>Lachnospiraceae</taxon>
    </lineage>
</organism>
<dbReference type="EMBL" id="ABYI02000023">
    <property type="protein sequence ID" value="EEG73548.1"/>
    <property type="molecule type" value="Genomic_DNA"/>
</dbReference>
<feature type="domain" description="Glycosyl transferase family 1" evidence="1">
    <location>
        <begin position="221"/>
        <end position="391"/>
    </location>
</feature>
<dbReference type="Proteomes" id="UP000004893">
    <property type="component" value="Unassembled WGS sequence"/>
</dbReference>
<dbReference type="eggNOG" id="COG0438">
    <property type="taxonomic scope" value="Bacteria"/>
</dbReference>
<dbReference type="RefSeq" id="WP_006443582.1">
    <property type="nucleotide sequence ID" value="NZ_CP036524.1"/>
</dbReference>
<protein>
    <submittedName>
        <fullName evidence="3">Glycosyltransferase, group 1 family protein</fullName>
        <ecNumber evidence="3">2.4.-.-</ecNumber>
    </submittedName>
</protein>
<dbReference type="OrthoDB" id="9811902at2"/>
<feature type="domain" description="Glycosyltransferase subfamily 4-like N-terminal" evidence="2">
    <location>
        <begin position="16"/>
        <end position="209"/>
    </location>
</feature>
<comment type="caution">
    <text evidence="3">The sequence shown here is derived from an EMBL/GenBank/DDBJ whole genome shotgun (WGS) entry which is preliminary data.</text>
</comment>
<name>C0C2C4_9FIRM</name>
<reference evidence="3" key="1">
    <citation type="submission" date="2009-02" db="EMBL/GenBank/DDBJ databases">
        <authorList>
            <person name="Fulton L."/>
            <person name="Clifton S."/>
            <person name="Fulton B."/>
            <person name="Xu J."/>
            <person name="Minx P."/>
            <person name="Pepin K.H."/>
            <person name="Johnson M."/>
            <person name="Bhonagiri V."/>
            <person name="Nash W.E."/>
            <person name="Mardis E.R."/>
            <person name="Wilson R.K."/>
        </authorList>
    </citation>
    <scope>NUCLEOTIDE SEQUENCE [LARGE SCALE GENOMIC DNA]</scope>
    <source>
        <strain evidence="3">DSM 15053</strain>
    </source>
</reference>
<evidence type="ECO:0000313" key="4">
    <source>
        <dbReference type="Proteomes" id="UP000004893"/>
    </source>
</evidence>
<dbReference type="PANTHER" id="PTHR45947">
    <property type="entry name" value="SULFOQUINOVOSYL TRANSFERASE SQD2"/>
    <property type="match status" value="1"/>
</dbReference>
<reference evidence="3" key="2">
    <citation type="submission" date="2013-06" db="EMBL/GenBank/DDBJ databases">
        <title>Draft genome sequence of Clostridium hylemonae (DSM 15053).</title>
        <authorList>
            <person name="Sudarsanam P."/>
            <person name="Ley R."/>
            <person name="Guruge J."/>
            <person name="Turnbaugh P.J."/>
            <person name="Mahowald M."/>
            <person name="Liep D."/>
            <person name="Gordon J."/>
        </authorList>
    </citation>
    <scope>NUCLEOTIDE SEQUENCE</scope>
    <source>
        <strain evidence="3">DSM 15053</strain>
    </source>
</reference>
<dbReference type="CDD" id="cd03794">
    <property type="entry name" value="GT4_WbuB-like"/>
    <property type="match status" value="1"/>
</dbReference>
<proteinExistence type="predicted"/>
<dbReference type="SUPFAM" id="SSF53756">
    <property type="entry name" value="UDP-Glycosyltransferase/glycogen phosphorylase"/>
    <property type="match status" value="1"/>
</dbReference>
<keyword evidence="4" id="KW-1185">Reference proteome</keyword>
<dbReference type="PANTHER" id="PTHR45947:SF3">
    <property type="entry name" value="SULFOQUINOVOSYL TRANSFERASE SQD2"/>
    <property type="match status" value="1"/>
</dbReference>
<gene>
    <name evidence="3" type="ORF">CLOHYLEM_06230</name>
</gene>
<dbReference type="InterPro" id="IPR001296">
    <property type="entry name" value="Glyco_trans_1"/>
</dbReference>
<dbReference type="HOGENOM" id="CLU_009583_11_2_9"/>
<dbReference type="STRING" id="553973.CLOHYLEM_06230"/>
<dbReference type="Gene3D" id="3.40.50.2000">
    <property type="entry name" value="Glycogen Phosphorylase B"/>
    <property type="match status" value="2"/>
</dbReference>
<dbReference type="GO" id="GO:0016758">
    <property type="term" value="F:hexosyltransferase activity"/>
    <property type="evidence" value="ECO:0007669"/>
    <property type="project" value="TreeGrafter"/>
</dbReference>